<dbReference type="InterPro" id="IPR019533">
    <property type="entry name" value="Peptidase_S26"/>
</dbReference>
<dbReference type="GO" id="GO:0004252">
    <property type="term" value="F:serine-type endopeptidase activity"/>
    <property type="evidence" value="ECO:0007669"/>
    <property type="project" value="InterPro"/>
</dbReference>
<evidence type="ECO:0000313" key="2">
    <source>
        <dbReference type="Proteomes" id="UP001153076"/>
    </source>
</evidence>
<reference evidence="1" key="1">
    <citation type="submission" date="2022-04" db="EMBL/GenBank/DDBJ databases">
        <title>Carnegiea gigantea Genome sequencing and assembly v2.</title>
        <authorList>
            <person name="Copetti D."/>
            <person name="Sanderson M.J."/>
            <person name="Burquez A."/>
            <person name="Wojciechowski M.F."/>
        </authorList>
    </citation>
    <scope>NUCLEOTIDE SEQUENCE</scope>
    <source>
        <strain evidence="1">SGP5-SGP5p</strain>
        <tissue evidence="1">Aerial part</tissue>
    </source>
</reference>
<gene>
    <name evidence="1" type="ORF">Cgig2_022114</name>
</gene>
<evidence type="ECO:0000313" key="1">
    <source>
        <dbReference type="EMBL" id="KAJ8434835.1"/>
    </source>
</evidence>
<dbReference type="GO" id="GO:0006465">
    <property type="term" value="P:signal peptide processing"/>
    <property type="evidence" value="ECO:0007669"/>
    <property type="project" value="InterPro"/>
</dbReference>
<dbReference type="PANTHER" id="PTHR47040:SF1">
    <property type="entry name" value="MITOCHONDRIAL ATP-INDEPENDENT INNER MEMBRANE PROTEASE SUBUNIT 2"/>
    <property type="match status" value="1"/>
</dbReference>
<dbReference type="AlphaFoldDB" id="A0A9Q1QBI3"/>
<dbReference type="InterPro" id="IPR036286">
    <property type="entry name" value="LexA/Signal_pep-like_sf"/>
</dbReference>
<evidence type="ECO:0008006" key="3">
    <source>
        <dbReference type="Google" id="ProtNLM"/>
    </source>
</evidence>
<organism evidence="1 2">
    <name type="scientific">Carnegiea gigantea</name>
    <dbReference type="NCBI Taxonomy" id="171969"/>
    <lineage>
        <taxon>Eukaryota</taxon>
        <taxon>Viridiplantae</taxon>
        <taxon>Streptophyta</taxon>
        <taxon>Embryophyta</taxon>
        <taxon>Tracheophyta</taxon>
        <taxon>Spermatophyta</taxon>
        <taxon>Magnoliopsida</taxon>
        <taxon>eudicotyledons</taxon>
        <taxon>Gunneridae</taxon>
        <taxon>Pentapetalae</taxon>
        <taxon>Caryophyllales</taxon>
        <taxon>Cactineae</taxon>
        <taxon>Cactaceae</taxon>
        <taxon>Cactoideae</taxon>
        <taxon>Echinocereeae</taxon>
        <taxon>Carnegiea</taxon>
    </lineage>
</organism>
<protein>
    <recommendedName>
        <fullName evidence="3">Mitochondrial inner membrane protease subunit</fullName>
    </recommendedName>
</protein>
<sequence length="363" mass="41006">MMQKYGRPEFTAIERWITARKHYFQDTMTYLFQSKGLEMSPNISAEDTLVVRKLPCPDAGSRRHREQINVGDVIIMKDPYDSDNHMVRRLAALEGYEMVSTKDEDESFVLEDGQCWVLSDNKSLKPKESKDSRTFGPISVTDIVGRVIYRCRNHQDHGFMVNRLWVSGSLSDYIFELVSSSLESGELKVATLLVLFLGASCSDIIHHDAEMSRRSNSAEQSFGHSVQESTYGENDVLSDCARCYRGLLGQVSVGDVVLVRGPLDPTRCLVRRLAALGGQEMLSTKEEDETFVIEDGQCWLLADNENLKAEEANDSRTWGPIAIDNIMGRVIYSSENILEDQSLILFERNFYEIEESSKASNAP</sequence>
<dbReference type="EMBL" id="JAKOGI010000448">
    <property type="protein sequence ID" value="KAJ8434835.1"/>
    <property type="molecule type" value="Genomic_DNA"/>
</dbReference>
<dbReference type="SUPFAM" id="SSF51306">
    <property type="entry name" value="LexA/Signal peptidase"/>
    <property type="match status" value="2"/>
</dbReference>
<keyword evidence="2" id="KW-1185">Reference proteome</keyword>
<dbReference type="Gene3D" id="2.10.109.10">
    <property type="entry name" value="Umud Fragment, subunit A"/>
    <property type="match status" value="2"/>
</dbReference>
<dbReference type="Proteomes" id="UP001153076">
    <property type="component" value="Unassembled WGS sequence"/>
</dbReference>
<accession>A0A9Q1QBI3</accession>
<dbReference type="CDD" id="cd06530">
    <property type="entry name" value="S26_SPase_I"/>
    <property type="match status" value="2"/>
</dbReference>
<name>A0A9Q1QBI3_9CARY</name>
<dbReference type="InterPro" id="IPR053307">
    <property type="entry name" value="Mitochondrial_IM_protease"/>
</dbReference>
<dbReference type="PANTHER" id="PTHR47040">
    <property type="entry name" value="OSJNBA0068L06.9 PROTEIN"/>
    <property type="match status" value="1"/>
</dbReference>
<comment type="caution">
    <text evidence="1">The sequence shown here is derived from an EMBL/GenBank/DDBJ whole genome shotgun (WGS) entry which is preliminary data.</text>
</comment>
<dbReference type="OrthoDB" id="308440at2759"/>
<proteinExistence type="predicted"/>